<reference evidence="6 7" key="1">
    <citation type="submission" date="2020-01" db="EMBL/GenBank/DDBJ databases">
        <title>Genome analysis of Anaerocolumna sp. CBA3638.</title>
        <authorList>
            <person name="Kim J."/>
            <person name="Roh S.W."/>
        </authorList>
    </citation>
    <scope>NUCLEOTIDE SEQUENCE [LARGE SCALE GENOMIC DNA]</scope>
    <source>
        <strain evidence="6 7">CBA3638</strain>
    </source>
</reference>
<dbReference type="PROSITE" id="PS50931">
    <property type="entry name" value="HTH_LYSR"/>
    <property type="match status" value="1"/>
</dbReference>
<proteinExistence type="inferred from homology"/>
<dbReference type="Gene3D" id="1.10.10.10">
    <property type="entry name" value="Winged helix-like DNA-binding domain superfamily/Winged helix DNA-binding domain"/>
    <property type="match status" value="1"/>
</dbReference>
<sequence>MELHYLKIFNTVAQYKSFKKASEILHISQPALSIQVKKLEIQIDLKLFYKMGNQIYLTEEGDMLYEYTKKIFHIIDEMEFDILKQKKEIGGIINLGGSNTPGTYILPKVIGEMKRRYPAVTVNLHVADTSEITKLIENGTLDVAVNGGSCVYNSNIYAEELIHDKLIFVASPDNLLCEKKYIEKEDLKGFSFVVHSKTSQLYTYYKNIMEEFNLPENISMYFGSIDAIKSAIYADLGLALMPYYSVRSEIKMGLIKELKIKDVTIDYPYSLIYNKNKYLSVTVKKFMEVLELVCNSY</sequence>
<evidence type="ECO:0000256" key="1">
    <source>
        <dbReference type="ARBA" id="ARBA00009437"/>
    </source>
</evidence>
<dbReference type="GO" id="GO:0003700">
    <property type="term" value="F:DNA-binding transcription factor activity"/>
    <property type="evidence" value="ECO:0007669"/>
    <property type="project" value="InterPro"/>
</dbReference>
<dbReference type="FunFam" id="1.10.10.10:FF:000001">
    <property type="entry name" value="LysR family transcriptional regulator"/>
    <property type="match status" value="1"/>
</dbReference>
<dbReference type="Pfam" id="PF00126">
    <property type="entry name" value="HTH_1"/>
    <property type="match status" value="1"/>
</dbReference>
<dbReference type="GO" id="GO:0000976">
    <property type="term" value="F:transcription cis-regulatory region binding"/>
    <property type="evidence" value="ECO:0007669"/>
    <property type="project" value="TreeGrafter"/>
</dbReference>
<evidence type="ECO:0000256" key="2">
    <source>
        <dbReference type="ARBA" id="ARBA00023015"/>
    </source>
</evidence>
<gene>
    <name evidence="6" type="ORF">Ana3638_13395</name>
</gene>
<dbReference type="RefSeq" id="WP_161838470.1">
    <property type="nucleotide sequence ID" value="NZ_CP048000.1"/>
</dbReference>
<dbReference type="InterPro" id="IPR036390">
    <property type="entry name" value="WH_DNA-bd_sf"/>
</dbReference>
<evidence type="ECO:0000256" key="3">
    <source>
        <dbReference type="ARBA" id="ARBA00023125"/>
    </source>
</evidence>
<dbReference type="PANTHER" id="PTHR30126">
    <property type="entry name" value="HTH-TYPE TRANSCRIPTIONAL REGULATOR"/>
    <property type="match status" value="1"/>
</dbReference>
<feature type="domain" description="HTH lysR-type" evidence="5">
    <location>
        <begin position="1"/>
        <end position="58"/>
    </location>
</feature>
<evidence type="ECO:0000313" key="7">
    <source>
        <dbReference type="Proteomes" id="UP000464314"/>
    </source>
</evidence>
<dbReference type="Proteomes" id="UP000464314">
    <property type="component" value="Chromosome"/>
</dbReference>
<dbReference type="InterPro" id="IPR036388">
    <property type="entry name" value="WH-like_DNA-bd_sf"/>
</dbReference>
<keyword evidence="4" id="KW-0804">Transcription</keyword>
<dbReference type="PANTHER" id="PTHR30126:SF64">
    <property type="entry name" value="HTH-TYPE TRANSCRIPTIONAL REGULATOR CITR"/>
    <property type="match status" value="1"/>
</dbReference>
<keyword evidence="2" id="KW-0805">Transcription regulation</keyword>
<keyword evidence="3" id="KW-0238">DNA-binding</keyword>
<comment type="similarity">
    <text evidence="1">Belongs to the LysR transcriptional regulatory family.</text>
</comment>
<dbReference type="SUPFAM" id="SSF53850">
    <property type="entry name" value="Periplasmic binding protein-like II"/>
    <property type="match status" value="1"/>
</dbReference>
<dbReference type="EMBL" id="CP048000">
    <property type="protein sequence ID" value="QHQ61645.1"/>
    <property type="molecule type" value="Genomic_DNA"/>
</dbReference>
<dbReference type="InterPro" id="IPR005119">
    <property type="entry name" value="LysR_subst-bd"/>
</dbReference>
<keyword evidence="7" id="KW-1185">Reference proteome</keyword>
<dbReference type="Pfam" id="PF03466">
    <property type="entry name" value="LysR_substrate"/>
    <property type="match status" value="1"/>
</dbReference>
<dbReference type="AlphaFoldDB" id="A0A6P1TPV1"/>
<protein>
    <submittedName>
        <fullName evidence="6">LysR family transcriptional regulator</fullName>
    </submittedName>
</protein>
<dbReference type="KEGG" id="anr:Ana3638_13395"/>
<evidence type="ECO:0000256" key="4">
    <source>
        <dbReference type="ARBA" id="ARBA00023163"/>
    </source>
</evidence>
<dbReference type="InterPro" id="IPR000847">
    <property type="entry name" value="LysR_HTH_N"/>
</dbReference>
<organism evidence="6 7">
    <name type="scientific">Anaerocolumna sedimenticola</name>
    <dbReference type="NCBI Taxonomy" id="2696063"/>
    <lineage>
        <taxon>Bacteria</taxon>
        <taxon>Bacillati</taxon>
        <taxon>Bacillota</taxon>
        <taxon>Clostridia</taxon>
        <taxon>Lachnospirales</taxon>
        <taxon>Lachnospiraceae</taxon>
        <taxon>Anaerocolumna</taxon>
    </lineage>
</organism>
<evidence type="ECO:0000313" key="6">
    <source>
        <dbReference type="EMBL" id="QHQ61645.1"/>
    </source>
</evidence>
<dbReference type="PRINTS" id="PR00039">
    <property type="entry name" value="HTHLYSR"/>
</dbReference>
<name>A0A6P1TPV1_9FIRM</name>
<dbReference type="Gene3D" id="3.40.190.290">
    <property type="match status" value="1"/>
</dbReference>
<dbReference type="SUPFAM" id="SSF46785">
    <property type="entry name" value="Winged helix' DNA-binding domain"/>
    <property type="match status" value="1"/>
</dbReference>
<evidence type="ECO:0000259" key="5">
    <source>
        <dbReference type="PROSITE" id="PS50931"/>
    </source>
</evidence>
<accession>A0A6P1TPV1</accession>